<dbReference type="AlphaFoldDB" id="A0A4Y7JHV9"/>
<evidence type="ECO:0000313" key="1">
    <source>
        <dbReference type="EMBL" id="RZC60126.1"/>
    </source>
</evidence>
<name>A0A4Y7JHV9_PAPSO</name>
<organism evidence="1 2">
    <name type="scientific">Papaver somniferum</name>
    <name type="common">Opium poppy</name>
    <dbReference type="NCBI Taxonomy" id="3469"/>
    <lineage>
        <taxon>Eukaryota</taxon>
        <taxon>Viridiplantae</taxon>
        <taxon>Streptophyta</taxon>
        <taxon>Embryophyta</taxon>
        <taxon>Tracheophyta</taxon>
        <taxon>Spermatophyta</taxon>
        <taxon>Magnoliopsida</taxon>
        <taxon>Ranunculales</taxon>
        <taxon>Papaveraceae</taxon>
        <taxon>Papaveroideae</taxon>
        <taxon>Papaver</taxon>
    </lineage>
</organism>
<dbReference type="Gramene" id="RZC60126">
    <property type="protein sequence ID" value="RZC60126"/>
    <property type="gene ID" value="C5167_021890"/>
</dbReference>
<accession>A0A4Y7JHV9</accession>
<sequence length="106" mass="12161">MVHAPESVLRPIGISLSIWTQPDPVEFLNERRVDPDCASKIWQGTTFLEAVIPPMVEKPTVKRTPKGLWKFEMLLITRMNLEHGVQRIFKVRLIPLTGMNQALMPE</sequence>
<protein>
    <submittedName>
        <fullName evidence="1">Uncharacterized protein</fullName>
    </submittedName>
</protein>
<keyword evidence="2" id="KW-1185">Reference proteome</keyword>
<dbReference type="Proteomes" id="UP000316621">
    <property type="component" value="Chromosome 5"/>
</dbReference>
<evidence type="ECO:0000313" key="2">
    <source>
        <dbReference type="Proteomes" id="UP000316621"/>
    </source>
</evidence>
<gene>
    <name evidence="1" type="ORF">C5167_021890</name>
</gene>
<reference evidence="1 2" key="1">
    <citation type="journal article" date="2018" name="Science">
        <title>The opium poppy genome and morphinan production.</title>
        <authorList>
            <person name="Guo L."/>
            <person name="Winzer T."/>
            <person name="Yang X."/>
            <person name="Li Y."/>
            <person name="Ning Z."/>
            <person name="He Z."/>
            <person name="Teodor R."/>
            <person name="Lu Y."/>
            <person name="Bowser T.A."/>
            <person name="Graham I.A."/>
            <person name="Ye K."/>
        </authorList>
    </citation>
    <scope>NUCLEOTIDE SEQUENCE [LARGE SCALE GENOMIC DNA]</scope>
    <source>
        <strain evidence="2">cv. HN1</strain>
        <tissue evidence="1">Leaves</tissue>
    </source>
</reference>
<proteinExistence type="predicted"/>
<dbReference type="EMBL" id="CM010719">
    <property type="protein sequence ID" value="RZC60126.1"/>
    <property type="molecule type" value="Genomic_DNA"/>
</dbReference>